<evidence type="ECO:0000256" key="1">
    <source>
        <dbReference type="SAM" id="Phobius"/>
    </source>
</evidence>
<name>U2KHR5_9STRE</name>
<protein>
    <submittedName>
        <fullName evidence="2">Uncharacterized protein</fullName>
    </submittedName>
</protein>
<keyword evidence="1" id="KW-0812">Transmembrane</keyword>
<evidence type="ECO:0000313" key="2">
    <source>
        <dbReference type="EMBL" id="ERJ76729.1"/>
    </source>
</evidence>
<comment type="caution">
    <text evidence="2">The sequence shown here is derived from an EMBL/GenBank/DDBJ whole genome shotgun (WGS) entry which is preliminary data.</text>
</comment>
<dbReference type="EMBL" id="AWVA01000048">
    <property type="protein sequence ID" value="ERJ76729.1"/>
    <property type="molecule type" value="Genomic_DNA"/>
</dbReference>
<dbReference type="Proteomes" id="UP000016617">
    <property type="component" value="Unassembled WGS sequence"/>
</dbReference>
<keyword evidence="1" id="KW-0472">Membrane</keyword>
<keyword evidence="1" id="KW-1133">Transmembrane helix</keyword>
<sequence>MVTWLSYLVNKVGSALSISHLSGGMFLNCFLKRSWLFYY</sequence>
<feature type="transmembrane region" description="Helical" evidence="1">
    <location>
        <begin position="12"/>
        <end position="31"/>
    </location>
</feature>
<gene>
    <name evidence="2" type="ORF">HMPREF1557_00807</name>
</gene>
<accession>U2KHR5</accession>
<reference evidence="2 3" key="1">
    <citation type="submission" date="2013-06" db="EMBL/GenBank/DDBJ databases">
        <authorList>
            <person name="Weinstock G."/>
            <person name="Sodergren E."/>
            <person name="Lobos E.A."/>
            <person name="Fulton L."/>
            <person name="Fulton R."/>
            <person name="Courtney L."/>
            <person name="Fronick C."/>
            <person name="O'Laughlin M."/>
            <person name="Godfrey J."/>
            <person name="Wilson R.M."/>
            <person name="Miner T."/>
            <person name="Farmer C."/>
            <person name="Delehaunty K."/>
            <person name="Cordes M."/>
            <person name="Minx P."/>
            <person name="Tomlinson C."/>
            <person name="Chen J."/>
            <person name="Wollam A."/>
            <person name="Pepin K.H."/>
            <person name="Bhonagiri V."/>
            <person name="Zhang X."/>
            <person name="Warren W."/>
            <person name="Mitreva M."/>
            <person name="Mardis E.R."/>
            <person name="Wilson R.K."/>
        </authorList>
    </citation>
    <scope>NUCLEOTIDE SEQUENCE [LARGE SCALE GENOMIC DNA]</scope>
    <source>
        <strain evidence="2 3">W1703</strain>
    </source>
</reference>
<dbReference type="HOGENOM" id="CLU_3317970_0_0_9"/>
<evidence type="ECO:0000313" key="3">
    <source>
        <dbReference type="Proteomes" id="UP000016617"/>
    </source>
</evidence>
<proteinExistence type="predicted"/>
<dbReference type="AlphaFoldDB" id="U2KHR5"/>
<organism evidence="2 3">
    <name type="scientific">Streptococcus sobrinus W1703</name>
    <dbReference type="NCBI Taxonomy" id="1227275"/>
    <lineage>
        <taxon>Bacteria</taxon>
        <taxon>Bacillati</taxon>
        <taxon>Bacillota</taxon>
        <taxon>Bacilli</taxon>
        <taxon>Lactobacillales</taxon>
        <taxon>Streptococcaceae</taxon>
        <taxon>Streptococcus</taxon>
    </lineage>
</organism>